<keyword evidence="1" id="KW-0812">Transmembrane</keyword>
<feature type="transmembrane region" description="Helical" evidence="1">
    <location>
        <begin position="16"/>
        <end position="41"/>
    </location>
</feature>
<evidence type="ECO:0008006" key="4">
    <source>
        <dbReference type="Google" id="ProtNLM"/>
    </source>
</evidence>
<dbReference type="EMBL" id="BMMS01000032">
    <property type="protein sequence ID" value="GGO97289.1"/>
    <property type="molecule type" value="Genomic_DNA"/>
</dbReference>
<reference evidence="2" key="1">
    <citation type="journal article" date="2014" name="Int. J. Syst. Evol. Microbiol.">
        <title>Complete genome sequence of Corynebacterium casei LMG S-19264T (=DSM 44701T), isolated from a smear-ripened cheese.</title>
        <authorList>
            <consortium name="US DOE Joint Genome Institute (JGI-PGF)"/>
            <person name="Walter F."/>
            <person name="Albersmeier A."/>
            <person name="Kalinowski J."/>
            <person name="Ruckert C."/>
        </authorList>
    </citation>
    <scope>NUCLEOTIDE SEQUENCE</scope>
    <source>
        <strain evidence="2">CGMCC 4.7201</strain>
    </source>
</reference>
<keyword evidence="1" id="KW-1133">Transmembrane helix</keyword>
<sequence>MLAEVLSVTVLGGNGIAAGVLLCVAFSVVPAFAAMTAADYVEAHQLLGRRYDAIMPPIVIGSVLADVVLAVLTEPTAARVTFAAAAALLAGVALISQTRNVPINKRVKALDPAAVGPEWPDPRRLWRGWHLLRTALALAALVATASGVVLG</sequence>
<comment type="caution">
    <text evidence="2">The sequence shown here is derived from an EMBL/GenBank/DDBJ whole genome shotgun (WGS) entry which is preliminary data.</text>
</comment>
<dbReference type="AlphaFoldDB" id="A0A918E0J1"/>
<evidence type="ECO:0000313" key="3">
    <source>
        <dbReference type="Proteomes" id="UP000641932"/>
    </source>
</evidence>
<evidence type="ECO:0000313" key="2">
    <source>
        <dbReference type="EMBL" id="GGO97289.1"/>
    </source>
</evidence>
<feature type="transmembrane region" description="Helical" evidence="1">
    <location>
        <begin position="53"/>
        <end position="72"/>
    </location>
</feature>
<dbReference type="InterPro" id="IPR013901">
    <property type="entry name" value="Anthrone_oxy"/>
</dbReference>
<dbReference type="Proteomes" id="UP000641932">
    <property type="component" value="Unassembled WGS sequence"/>
</dbReference>
<feature type="transmembrane region" description="Helical" evidence="1">
    <location>
        <begin position="78"/>
        <end position="96"/>
    </location>
</feature>
<dbReference type="Pfam" id="PF08592">
    <property type="entry name" value="Anthrone_oxy"/>
    <property type="match status" value="1"/>
</dbReference>
<name>A0A918E0J1_9ACTN</name>
<proteinExistence type="predicted"/>
<organism evidence="2 3">
    <name type="scientific">Wenjunlia tyrosinilytica</name>
    <dbReference type="NCBI Taxonomy" id="1544741"/>
    <lineage>
        <taxon>Bacteria</taxon>
        <taxon>Bacillati</taxon>
        <taxon>Actinomycetota</taxon>
        <taxon>Actinomycetes</taxon>
        <taxon>Kitasatosporales</taxon>
        <taxon>Streptomycetaceae</taxon>
        <taxon>Wenjunlia</taxon>
    </lineage>
</organism>
<reference evidence="2" key="2">
    <citation type="submission" date="2020-09" db="EMBL/GenBank/DDBJ databases">
        <authorList>
            <person name="Sun Q."/>
            <person name="Zhou Y."/>
        </authorList>
    </citation>
    <scope>NUCLEOTIDE SEQUENCE</scope>
    <source>
        <strain evidence="2">CGMCC 4.7201</strain>
    </source>
</reference>
<keyword evidence="1" id="KW-0472">Membrane</keyword>
<feature type="transmembrane region" description="Helical" evidence="1">
    <location>
        <begin position="131"/>
        <end position="150"/>
    </location>
</feature>
<protein>
    <recommendedName>
        <fullName evidence="4">DUF1772 domain-containing protein</fullName>
    </recommendedName>
</protein>
<accession>A0A918E0J1</accession>
<evidence type="ECO:0000256" key="1">
    <source>
        <dbReference type="SAM" id="Phobius"/>
    </source>
</evidence>
<keyword evidence="3" id="KW-1185">Reference proteome</keyword>
<gene>
    <name evidence="2" type="ORF">GCM10012280_58790</name>
</gene>